<organism evidence="2 3">
    <name type="scientific">Varanus komodoensis</name>
    <name type="common">Komodo dragon</name>
    <dbReference type="NCBI Taxonomy" id="61221"/>
    <lineage>
        <taxon>Eukaryota</taxon>
        <taxon>Metazoa</taxon>
        <taxon>Chordata</taxon>
        <taxon>Craniata</taxon>
        <taxon>Vertebrata</taxon>
        <taxon>Euteleostomi</taxon>
        <taxon>Lepidosauria</taxon>
        <taxon>Squamata</taxon>
        <taxon>Bifurcata</taxon>
        <taxon>Unidentata</taxon>
        <taxon>Episquamata</taxon>
        <taxon>Toxicofera</taxon>
        <taxon>Anguimorpha</taxon>
        <taxon>Paleoanguimorpha</taxon>
        <taxon>Varanoidea</taxon>
        <taxon>Varanidae</taxon>
        <taxon>Varanus</taxon>
    </lineage>
</organism>
<proteinExistence type="predicted"/>
<feature type="region of interest" description="Disordered" evidence="1">
    <location>
        <begin position="1"/>
        <end position="82"/>
    </location>
</feature>
<evidence type="ECO:0000313" key="3">
    <source>
        <dbReference type="Proteomes" id="UP000694545"/>
    </source>
</evidence>
<protein>
    <submittedName>
        <fullName evidence="2">Coiled-coil domain containing 71 like</fullName>
    </submittedName>
</protein>
<dbReference type="Proteomes" id="UP000694545">
    <property type="component" value="Unplaced"/>
</dbReference>
<feature type="compositionally biased region" description="Low complexity" evidence="1">
    <location>
        <begin position="14"/>
        <end position="33"/>
    </location>
</feature>
<reference evidence="2" key="2">
    <citation type="submission" date="2025-09" db="UniProtKB">
        <authorList>
            <consortium name="Ensembl"/>
        </authorList>
    </citation>
    <scope>IDENTIFICATION</scope>
</reference>
<evidence type="ECO:0000256" key="1">
    <source>
        <dbReference type="SAM" id="MobiDB-lite"/>
    </source>
</evidence>
<dbReference type="Ensembl" id="ENSVKKT00000029414.1">
    <property type="protein sequence ID" value="ENSVKKP00000028729.1"/>
    <property type="gene ID" value="ENSVKKG00000018551.1"/>
</dbReference>
<dbReference type="AlphaFoldDB" id="A0A8D2LZJ6"/>
<keyword evidence="3" id="KW-1185">Reference proteome</keyword>
<reference evidence="2" key="1">
    <citation type="submission" date="2025-08" db="UniProtKB">
        <authorList>
            <consortium name="Ensembl"/>
        </authorList>
    </citation>
    <scope>IDENTIFICATION</scope>
</reference>
<name>A0A8D2LZJ6_VARKO</name>
<evidence type="ECO:0000313" key="2">
    <source>
        <dbReference type="Ensembl" id="ENSVKKP00000028729.1"/>
    </source>
</evidence>
<accession>A0A8D2LZJ6</accession>
<sequence length="202" mass="21586">RRRRKRMKQGGAGAAASHGAAAAAATAAAPVAAVDPRLDPPSSEVAAAAAEKVVHSRSQEEQPQTEEEQASPGPGALTFPPWTPFEGRSLEEIWREATPSLTAFPTIKVRGNVWKRRSLEAARRRAERILRVNLAPLKRTAVLFLSPAHECQSPVYNCFILACTEGGGPSAVPPLCPLLVTDLLPTQGCDLTLRQLTLITLG</sequence>